<dbReference type="Proteomes" id="UP001152797">
    <property type="component" value="Unassembled WGS sequence"/>
</dbReference>
<sequence length="200" mass="21872">MSLVGTCCRLLNVAWRMVLRAFSRIQSREAVYRAPLIDGEEQEVAPEGLQAPKLSEEERARILGNMLPRRIPQLPKECDEKVLEQLQEDFMEIARSADSEAAFEAVKEAPTQIVNACDECSGTALHFFAAEGHVQACRALLSRDDFVEMNARNGIGSTALHIAAANDEEEICKMILNCPRPGVSQLGWGWAADVASAGSG</sequence>
<accession>A0A9P1GPU1</accession>
<proteinExistence type="predicted"/>
<dbReference type="Gene3D" id="1.25.40.20">
    <property type="entry name" value="Ankyrin repeat-containing domain"/>
    <property type="match status" value="1"/>
</dbReference>
<dbReference type="Pfam" id="PF12796">
    <property type="entry name" value="Ank_2"/>
    <property type="match status" value="1"/>
</dbReference>
<reference evidence="1" key="1">
    <citation type="submission" date="2022-10" db="EMBL/GenBank/DDBJ databases">
        <authorList>
            <person name="Chen Y."/>
            <person name="Dougan E. K."/>
            <person name="Chan C."/>
            <person name="Rhodes N."/>
            <person name="Thang M."/>
        </authorList>
    </citation>
    <scope>NUCLEOTIDE SEQUENCE</scope>
</reference>
<dbReference type="InterPro" id="IPR036770">
    <property type="entry name" value="Ankyrin_rpt-contain_sf"/>
</dbReference>
<dbReference type="SUPFAM" id="SSF48403">
    <property type="entry name" value="Ankyrin repeat"/>
    <property type="match status" value="1"/>
</dbReference>
<name>A0A9P1GPU1_9DINO</name>
<reference evidence="2 3" key="2">
    <citation type="submission" date="2024-05" db="EMBL/GenBank/DDBJ databases">
        <authorList>
            <person name="Chen Y."/>
            <person name="Shah S."/>
            <person name="Dougan E. K."/>
            <person name="Thang M."/>
            <person name="Chan C."/>
        </authorList>
    </citation>
    <scope>NUCLEOTIDE SEQUENCE [LARGE SCALE GENOMIC DNA]</scope>
</reference>
<dbReference type="EMBL" id="CAMXCT020006719">
    <property type="protein sequence ID" value="CAL1172276.1"/>
    <property type="molecule type" value="Genomic_DNA"/>
</dbReference>
<evidence type="ECO:0000313" key="1">
    <source>
        <dbReference type="EMBL" id="CAI4018901.1"/>
    </source>
</evidence>
<dbReference type="EMBL" id="CAMXCT030006719">
    <property type="protein sequence ID" value="CAL4806213.1"/>
    <property type="molecule type" value="Genomic_DNA"/>
</dbReference>
<keyword evidence="3" id="KW-1185">Reference proteome</keyword>
<organism evidence="1">
    <name type="scientific">Cladocopium goreaui</name>
    <dbReference type="NCBI Taxonomy" id="2562237"/>
    <lineage>
        <taxon>Eukaryota</taxon>
        <taxon>Sar</taxon>
        <taxon>Alveolata</taxon>
        <taxon>Dinophyceae</taxon>
        <taxon>Suessiales</taxon>
        <taxon>Symbiodiniaceae</taxon>
        <taxon>Cladocopium</taxon>
    </lineage>
</organism>
<gene>
    <name evidence="1" type="ORF">C1SCF055_LOCUS43431</name>
</gene>
<dbReference type="AlphaFoldDB" id="A0A9P1GPU1"/>
<dbReference type="InterPro" id="IPR002110">
    <property type="entry name" value="Ankyrin_rpt"/>
</dbReference>
<evidence type="ECO:0008006" key="4">
    <source>
        <dbReference type="Google" id="ProtNLM"/>
    </source>
</evidence>
<evidence type="ECO:0000313" key="2">
    <source>
        <dbReference type="EMBL" id="CAL4806213.1"/>
    </source>
</evidence>
<dbReference type="OrthoDB" id="46564at2759"/>
<dbReference type="EMBL" id="CAMXCT010006719">
    <property type="protein sequence ID" value="CAI4018901.1"/>
    <property type="molecule type" value="Genomic_DNA"/>
</dbReference>
<protein>
    <recommendedName>
        <fullName evidence="4">Ankyrin repeat protein</fullName>
    </recommendedName>
</protein>
<comment type="caution">
    <text evidence="1">The sequence shown here is derived from an EMBL/GenBank/DDBJ whole genome shotgun (WGS) entry which is preliminary data.</text>
</comment>
<evidence type="ECO:0000313" key="3">
    <source>
        <dbReference type="Proteomes" id="UP001152797"/>
    </source>
</evidence>